<reference evidence="3" key="2">
    <citation type="submission" date="2019-07" db="EMBL/GenBank/DDBJ databases">
        <authorList>
            <person name="Yang Y."/>
            <person name="Bocs S."/>
            <person name="Baudouin L."/>
        </authorList>
    </citation>
    <scope>NUCLEOTIDE SEQUENCE</scope>
    <source>
        <tissue evidence="3">Spear leaf of Hainan Tall coconut</tissue>
    </source>
</reference>
<keyword evidence="1" id="KW-0175">Coiled coil</keyword>
<reference evidence="3" key="1">
    <citation type="journal article" date="2017" name="Gigascience">
        <title>The genome draft of coconut (Cocos nucifera).</title>
        <authorList>
            <person name="Xiao Y."/>
            <person name="Xu P."/>
            <person name="Fan H."/>
            <person name="Baudouin L."/>
            <person name="Xia W."/>
            <person name="Bocs S."/>
            <person name="Xu J."/>
            <person name="Li Q."/>
            <person name="Guo A."/>
            <person name="Zhou L."/>
            <person name="Li J."/>
            <person name="Wu Y."/>
            <person name="Ma Z."/>
            <person name="Armero A."/>
            <person name="Issali A.E."/>
            <person name="Liu N."/>
            <person name="Peng M."/>
            <person name="Yang Y."/>
        </authorList>
    </citation>
    <scope>NUCLEOTIDE SEQUENCE</scope>
    <source>
        <tissue evidence="3">Spear leaf of Hainan Tall coconut</tissue>
    </source>
</reference>
<name>A0A8K0I2X7_COCNU</name>
<dbReference type="Proteomes" id="UP000797356">
    <property type="component" value="Chromosome 3"/>
</dbReference>
<feature type="region of interest" description="Disordered" evidence="2">
    <location>
        <begin position="36"/>
        <end position="56"/>
    </location>
</feature>
<evidence type="ECO:0000313" key="4">
    <source>
        <dbReference type="Proteomes" id="UP000797356"/>
    </source>
</evidence>
<comment type="caution">
    <text evidence="3">The sequence shown here is derived from an EMBL/GenBank/DDBJ whole genome shotgun (WGS) entry which is preliminary data.</text>
</comment>
<dbReference type="EMBL" id="CM017874">
    <property type="protein sequence ID" value="KAG1334386.1"/>
    <property type="molecule type" value="Genomic_DNA"/>
</dbReference>
<dbReference type="InterPro" id="IPR044951">
    <property type="entry name" value="SPC24-like"/>
</dbReference>
<keyword evidence="4" id="KW-1185">Reference proteome</keyword>
<evidence type="ECO:0000256" key="2">
    <source>
        <dbReference type="SAM" id="MobiDB-lite"/>
    </source>
</evidence>
<dbReference type="PANTHER" id="PTHR35730">
    <property type="entry name" value="KINETOCHORE PROTEIN SPC24 HOMOLOG-RELATED"/>
    <property type="match status" value="1"/>
</dbReference>
<evidence type="ECO:0000313" key="3">
    <source>
        <dbReference type="EMBL" id="KAG1334386.1"/>
    </source>
</evidence>
<dbReference type="OrthoDB" id="1906227at2759"/>
<dbReference type="GO" id="GO:0051983">
    <property type="term" value="P:regulation of chromosome segregation"/>
    <property type="evidence" value="ECO:0007669"/>
    <property type="project" value="InterPro"/>
</dbReference>
<accession>A0A8K0I2X7</accession>
<evidence type="ECO:0000256" key="1">
    <source>
        <dbReference type="SAM" id="Coils"/>
    </source>
</evidence>
<feature type="compositionally biased region" description="Basic residues" evidence="2">
    <location>
        <begin position="36"/>
        <end position="52"/>
    </location>
</feature>
<dbReference type="InterPro" id="IPR027417">
    <property type="entry name" value="P-loop_NTPase"/>
</dbReference>
<dbReference type="AlphaFoldDB" id="A0A8K0I2X7"/>
<feature type="coiled-coil region" evidence="1">
    <location>
        <begin position="146"/>
        <end position="204"/>
    </location>
</feature>
<sequence length="292" mass="33467">MRAFHRWLFSQPLPPLLTLPPFPNLAGHGRFLETRRRRRRRTADGGRRRRRRFYSDGGSTTGGVNLWEGQGAEDRVFIHQSVGILSFVVGFWCFLMANAGKRVDIQNLLSLGDDLVGVLKNKKDGDSLMQSLEGGKMLRSLCQSDSQEIRSLLEDYQKKINACQEKIKKAQCETIADDELEQLQNELEDKLQEERLLCQELRTISDELGDLEHQTVTIEQRKEIIKKKEKDISTARDLLSMCASVTSIIPNLEDKGKISGYIVERNNKKVEKFEFEPTASPIEVCNRLWKMA</sequence>
<dbReference type="PANTHER" id="PTHR35730:SF2">
    <property type="entry name" value="KINETOCHORE PROTEIN SPC24 HOMOLOG-RELATED"/>
    <property type="match status" value="1"/>
</dbReference>
<protein>
    <submittedName>
        <fullName evidence="3">Putative Kinetochore protein SPC24</fullName>
    </submittedName>
</protein>
<gene>
    <name evidence="3" type="ORF">COCNU_03G005050</name>
</gene>
<organism evidence="3 4">
    <name type="scientific">Cocos nucifera</name>
    <name type="common">Coconut palm</name>
    <dbReference type="NCBI Taxonomy" id="13894"/>
    <lineage>
        <taxon>Eukaryota</taxon>
        <taxon>Viridiplantae</taxon>
        <taxon>Streptophyta</taxon>
        <taxon>Embryophyta</taxon>
        <taxon>Tracheophyta</taxon>
        <taxon>Spermatophyta</taxon>
        <taxon>Magnoliopsida</taxon>
        <taxon>Liliopsida</taxon>
        <taxon>Arecaceae</taxon>
        <taxon>Arecoideae</taxon>
        <taxon>Cocoseae</taxon>
        <taxon>Attaleinae</taxon>
        <taxon>Cocos</taxon>
    </lineage>
</organism>
<proteinExistence type="predicted"/>
<dbReference type="Gene3D" id="3.40.50.300">
    <property type="entry name" value="P-loop containing nucleotide triphosphate hydrolases"/>
    <property type="match status" value="1"/>
</dbReference>